<feature type="compositionally biased region" description="Basic residues" evidence="1">
    <location>
        <begin position="557"/>
        <end position="571"/>
    </location>
</feature>
<dbReference type="EMBL" id="GL883107">
    <property type="protein sequence ID" value="EGG06548.1"/>
    <property type="molecule type" value="Genomic_DNA"/>
</dbReference>
<dbReference type="KEGG" id="mlr:MELLADRAFT_86363"/>
<evidence type="ECO:0000256" key="1">
    <source>
        <dbReference type="SAM" id="MobiDB-lite"/>
    </source>
</evidence>
<evidence type="ECO:0000313" key="3">
    <source>
        <dbReference type="Proteomes" id="UP000001072"/>
    </source>
</evidence>
<dbReference type="GeneID" id="18934167"/>
<evidence type="ECO:0000313" key="2">
    <source>
        <dbReference type="EMBL" id="EGG06548.1"/>
    </source>
</evidence>
<feature type="compositionally biased region" description="Basic residues" evidence="1">
    <location>
        <begin position="487"/>
        <end position="503"/>
    </location>
</feature>
<feature type="compositionally biased region" description="Acidic residues" evidence="1">
    <location>
        <begin position="587"/>
        <end position="602"/>
    </location>
</feature>
<organism evidence="3">
    <name type="scientific">Melampsora larici-populina (strain 98AG31 / pathotype 3-4-7)</name>
    <name type="common">Poplar leaf rust fungus</name>
    <dbReference type="NCBI Taxonomy" id="747676"/>
    <lineage>
        <taxon>Eukaryota</taxon>
        <taxon>Fungi</taxon>
        <taxon>Dikarya</taxon>
        <taxon>Basidiomycota</taxon>
        <taxon>Pucciniomycotina</taxon>
        <taxon>Pucciniomycetes</taxon>
        <taxon>Pucciniales</taxon>
        <taxon>Melampsoraceae</taxon>
        <taxon>Melampsora</taxon>
    </lineage>
</organism>
<feature type="region of interest" description="Disordered" evidence="1">
    <location>
        <begin position="485"/>
        <end position="602"/>
    </location>
</feature>
<dbReference type="Proteomes" id="UP000001072">
    <property type="component" value="Unassembled WGS sequence"/>
</dbReference>
<feature type="compositionally biased region" description="Basic and acidic residues" evidence="1">
    <location>
        <begin position="572"/>
        <end position="585"/>
    </location>
</feature>
<feature type="compositionally biased region" description="Basic and acidic residues" evidence="1">
    <location>
        <begin position="518"/>
        <end position="530"/>
    </location>
</feature>
<name>F4RLJ6_MELLP</name>
<proteinExistence type="predicted"/>
<keyword evidence="3" id="KW-1185">Reference proteome</keyword>
<feature type="compositionally biased region" description="Polar residues" evidence="1">
    <location>
        <begin position="534"/>
        <end position="554"/>
    </location>
</feature>
<dbReference type="OrthoDB" id="2499072at2759"/>
<dbReference type="VEuPathDB" id="FungiDB:MELLADRAFT_86363"/>
<dbReference type="HOGENOM" id="CLU_025212_3_0_1"/>
<feature type="compositionally biased region" description="Polar residues" evidence="1">
    <location>
        <begin position="506"/>
        <end position="517"/>
    </location>
</feature>
<protein>
    <submittedName>
        <fullName evidence="2">Uncharacterized protein</fullName>
    </submittedName>
</protein>
<feature type="compositionally biased region" description="Basic residues" evidence="1">
    <location>
        <begin position="1"/>
        <end position="10"/>
    </location>
</feature>
<accession>F4RLJ6</accession>
<dbReference type="RefSeq" id="XP_007409988.1">
    <property type="nucleotide sequence ID" value="XM_007409926.1"/>
</dbReference>
<gene>
    <name evidence="2" type="ORF">MELLADRAFT_86363</name>
</gene>
<dbReference type="InParanoid" id="F4RLJ6"/>
<sequence length="602" mass="68790">MSTRSGKRLRSPVAPVATKASNNRKTDTRKRPNTSNRGSKRAREGQQDDQQGNDLDRDEENLLNPNDDETHPEFTSNFPELTFDNVEEQLDKWTLVELRNALKDQKKRTLRHKNQAPSEIKTFVELVRRDYEKRMLMAALIGGISETMIWSLVDAGPKKKNKLNCYARFLSFGKEALEVEVPSRNVPAGWGRRNKILRDKWKEKSVDQQMVFRDPFFFALAKLPDLSLSNEDHVQLEDDNGEIIDNHNPAAQVSAPKIHQLCKSDEIKYRPIYEDLVDVEKVHANHGKPESTDSMQTMQLKSLAAFRAAHHDFATVCQRFHIHYHLTALSCDVEDGWNRVLSTDKTFSTWAEENLKLSTKFKYYVHGKVVAQEIEKKLPQPVDARRGELTRELNKLLINQYCVTSTTQDVHMPGKIFPKTGNPFEVIADKGWPIRLNLKRPESLLLPEELALGFRDCNDALKKNWLSDIQSGHFTIEKIPASEIITMKRKPKNKSSKKSKSKSKSTQPHAASPVNTQEHTRNDGTAEHAESQPIPRTQTAQTLPDQTHSQQIVESSRKKKSKKSKKPAKKLRRDDDESSEYKTASESDPDESDLDESDPESN</sequence>
<reference evidence="3" key="1">
    <citation type="journal article" date="2011" name="Proc. Natl. Acad. Sci. U.S.A.">
        <title>Obligate biotrophy features unraveled by the genomic analysis of rust fungi.</title>
        <authorList>
            <person name="Duplessis S."/>
            <person name="Cuomo C.A."/>
            <person name="Lin Y.-C."/>
            <person name="Aerts A."/>
            <person name="Tisserant E."/>
            <person name="Veneault-Fourrey C."/>
            <person name="Joly D.L."/>
            <person name="Hacquard S."/>
            <person name="Amselem J."/>
            <person name="Cantarel B.L."/>
            <person name="Chiu R."/>
            <person name="Coutinho P.M."/>
            <person name="Feau N."/>
            <person name="Field M."/>
            <person name="Frey P."/>
            <person name="Gelhaye E."/>
            <person name="Goldberg J."/>
            <person name="Grabherr M.G."/>
            <person name="Kodira C.D."/>
            <person name="Kohler A."/>
            <person name="Kuees U."/>
            <person name="Lindquist E.A."/>
            <person name="Lucas S.M."/>
            <person name="Mago R."/>
            <person name="Mauceli E."/>
            <person name="Morin E."/>
            <person name="Murat C."/>
            <person name="Pangilinan J.L."/>
            <person name="Park R."/>
            <person name="Pearson M."/>
            <person name="Quesneville H."/>
            <person name="Rouhier N."/>
            <person name="Sakthikumar S."/>
            <person name="Salamov A.A."/>
            <person name="Schmutz J."/>
            <person name="Selles B."/>
            <person name="Shapiro H."/>
            <person name="Tanguay P."/>
            <person name="Tuskan G.A."/>
            <person name="Henrissat B."/>
            <person name="Van de Peer Y."/>
            <person name="Rouze P."/>
            <person name="Ellis J.G."/>
            <person name="Dodds P.N."/>
            <person name="Schein J.E."/>
            <person name="Zhong S."/>
            <person name="Hamelin R.C."/>
            <person name="Grigoriev I.V."/>
            <person name="Szabo L.J."/>
            <person name="Martin F."/>
        </authorList>
    </citation>
    <scope>NUCLEOTIDE SEQUENCE [LARGE SCALE GENOMIC DNA]</scope>
    <source>
        <strain evidence="3">98AG31 / pathotype 3-4-7</strain>
    </source>
</reference>
<feature type="region of interest" description="Disordered" evidence="1">
    <location>
        <begin position="1"/>
        <end position="80"/>
    </location>
</feature>
<dbReference type="AlphaFoldDB" id="F4RLJ6"/>